<sequence>MIQRQRASVLAAPVQLTTQVEYALLPLYQQTAKGEEFYSTTLGQMMYTDSSSSGHNATSDAAAAKQDLTSCRHEGATENSYYLAQQVGGERRRDRTIEAYRKDNCNTNDRNWDRTKLRYSVEEFEGAKILYLKEGEYRGITRSKLRVVAKEDLWDMLVAAHQELSHGGRDRMHKYFLSHNYHVLRDVIALFVRFCAICQANKGRKSTLKVIITSINV</sequence>
<proteinExistence type="predicted"/>
<name>A0AAV7KG91_9METZ</name>
<protein>
    <recommendedName>
        <fullName evidence="3">Integrase zinc-binding domain-containing protein</fullName>
    </recommendedName>
</protein>
<organism evidence="1 2">
    <name type="scientific">Oopsacas minuta</name>
    <dbReference type="NCBI Taxonomy" id="111878"/>
    <lineage>
        <taxon>Eukaryota</taxon>
        <taxon>Metazoa</taxon>
        <taxon>Porifera</taxon>
        <taxon>Hexactinellida</taxon>
        <taxon>Hexasterophora</taxon>
        <taxon>Lyssacinosida</taxon>
        <taxon>Leucopsacidae</taxon>
        <taxon>Oopsacas</taxon>
    </lineage>
</organism>
<reference evidence="1 2" key="1">
    <citation type="journal article" date="2023" name="BMC Biol.">
        <title>The compact genome of the sponge Oopsacas minuta (Hexactinellida) is lacking key metazoan core genes.</title>
        <authorList>
            <person name="Santini S."/>
            <person name="Schenkelaars Q."/>
            <person name="Jourda C."/>
            <person name="Duchesne M."/>
            <person name="Belahbib H."/>
            <person name="Rocher C."/>
            <person name="Selva M."/>
            <person name="Riesgo A."/>
            <person name="Vervoort M."/>
            <person name="Leys S.P."/>
            <person name="Kodjabachian L."/>
            <person name="Le Bivic A."/>
            <person name="Borchiellini C."/>
            <person name="Claverie J.M."/>
            <person name="Renard E."/>
        </authorList>
    </citation>
    <scope>NUCLEOTIDE SEQUENCE [LARGE SCALE GENOMIC DNA]</scope>
    <source>
        <strain evidence="1">SPO-2</strain>
    </source>
</reference>
<keyword evidence="2" id="KW-1185">Reference proteome</keyword>
<evidence type="ECO:0008006" key="3">
    <source>
        <dbReference type="Google" id="ProtNLM"/>
    </source>
</evidence>
<dbReference type="Proteomes" id="UP001165289">
    <property type="component" value="Unassembled WGS sequence"/>
</dbReference>
<dbReference type="EMBL" id="JAKMXF010000041">
    <property type="protein sequence ID" value="KAI6660134.1"/>
    <property type="molecule type" value="Genomic_DNA"/>
</dbReference>
<evidence type="ECO:0000313" key="1">
    <source>
        <dbReference type="EMBL" id="KAI6660134.1"/>
    </source>
</evidence>
<accession>A0AAV7KG91</accession>
<gene>
    <name evidence="1" type="ORF">LOD99_10526</name>
</gene>
<evidence type="ECO:0000313" key="2">
    <source>
        <dbReference type="Proteomes" id="UP001165289"/>
    </source>
</evidence>
<dbReference type="AlphaFoldDB" id="A0AAV7KG91"/>
<comment type="caution">
    <text evidence="1">The sequence shown here is derived from an EMBL/GenBank/DDBJ whole genome shotgun (WGS) entry which is preliminary data.</text>
</comment>